<feature type="domain" description="ABC transmembrane type-1" evidence="8">
    <location>
        <begin position="94"/>
        <end position="311"/>
    </location>
</feature>
<reference evidence="9 10" key="1">
    <citation type="submission" date="2017-04" db="EMBL/GenBank/DDBJ databases">
        <authorList>
            <person name="Afonso C.L."/>
            <person name="Miller P.J."/>
            <person name="Scott M.A."/>
            <person name="Spackman E."/>
            <person name="Goraichik I."/>
            <person name="Dimitrov K.M."/>
            <person name="Suarez D.L."/>
            <person name="Swayne D.E."/>
        </authorList>
    </citation>
    <scope>NUCLEOTIDE SEQUENCE [LARGE SCALE GENOMIC DNA]</scope>
    <source>
        <strain evidence="9 10">DSM 13146</strain>
    </source>
</reference>
<evidence type="ECO:0000256" key="5">
    <source>
        <dbReference type="ARBA" id="ARBA00022989"/>
    </source>
</evidence>
<feature type="transmembrane region" description="Helical" evidence="7">
    <location>
        <begin position="133"/>
        <end position="160"/>
    </location>
</feature>
<dbReference type="Pfam" id="PF19300">
    <property type="entry name" value="BPD_transp_1_N"/>
    <property type="match status" value="1"/>
</dbReference>
<dbReference type="STRING" id="1121390.SAMN02746041_00145"/>
<sequence>MTTYILRRLVQGVVVLLAVSMICFIIFRYLGDPVLTMAGKYATQQEIQEVRRAFGLDQPTYVQYGRFIWNALHGNFGKSYVSRVPALGLILERFPATFELACAAMLIALTLGIGLGVAVSLNPSSWPSRLIMAGSLGGISVPTFLTGVLLIMIFAVYIGILPPFGRGETVQIGFWRTGLLTADGLRHLVLPATTLAMYQLAVLLRLTRAGMREVLAEEYIKTAWAKGLPPGKVIVKHALRNVLIPVVTMAGLQFGELIAFSIVTETIFQWPGMGNLLLQSIYETDQPVIVTYIMLAAFLIITINMVVDILYAVLNPKIRYD</sequence>
<dbReference type="InterPro" id="IPR035906">
    <property type="entry name" value="MetI-like_sf"/>
</dbReference>
<accession>A0A1W1WYC0</accession>
<dbReference type="SUPFAM" id="SSF161098">
    <property type="entry name" value="MetI-like"/>
    <property type="match status" value="1"/>
</dbReference>
<feature type="transmembrane region" description="Helical" evidence="7">
    <location>
        <begin position="242"/>
        <end position="268"/>
    </location>
</feature>
<feature type="transmembrane region" description="Helical" evidence="7">
    <location>
        <begin position="98"/>
        <end position="121"/>
    </location>
</feature>
<organism evidence="9 10">
    <name type="scientific">Desulfacinum hydrothermale DSM 13146</name>
    <dbReference type="NCBI Taxonomy" id="1121390"/>
    <lineage>
        <taxon>Bacteria</taxon>
        <taxon>Pseudomonadati</taxon>
        <taxon>Thermodesulfobacteriota</taxon>
        <taxon>Syntrophobacteria</taxon>
        <taxon>Syntrophobacterales</taxon>
        <taxon>Syntrophobacteraceae</taxon>
        <taxon>Desulfacinum</taxon>
    </lineage>
</organism>
<feature type="transmembrane region" description="Helical" evidence="7">
    <location>
        <begin position="188"/>
        <end position="206"/>
    </location>
</feature>
<evidence type="ECO:0000313" key="10">
    <source>
        <dbReference type="Proteomes" id="UP000192783"/>
    </source>
</evidence>
<dbReference type="GO" id="GO:0055085">
    <property type="term" value="P:transmembrane transport"/>
    <property type="evidence" value="ECO:0007669"/>
    <property type="project" value="InterPro"/>
</dbReference>
<name>A0A1W1WYC0_9BACT</name>
<evidence type="ECO:0000256" key="6">
    <source>
        <dbReference type="ARBA" id="ARBA00023136"/>
    </source>
</evidence>
<dbReference type="PROSITE" id="PS50928">
    <property type="entry name" value="ABC_TM1"/>
    <property type="match status" value="1"/>
</dbReference>
<keyword evidence="4 7" id="KW-0812">Transmembrane</keyword>
<evidence type="ECO:0000256" key="1">
    <source>
        <dbReference type="ARBA" id="ARBA00004651"/>
    </source>
</evidence>
<dbReference type="PANTHER" id="PTHR43163">
    <property type="entry name" value="DIPEPTIDE TRANSPORT SYSTEM PERMEASE PROTEIN DPPB-RELATED"/>
    <property type="match status" value="1"/>
</dbReference>
<proteinExistence type="inferred from homology"/>
<feature type="transmembrane region" description="Helical" evidence="7">
    <location>
        <begin position="12"/>
        <end position="31"/>
    </location>
</feature>
<dbReference type="GO" id="GO:0005886">
    <property type="term" value="C:plasma membrane"/>
    <property type="evidence" value="ECO:0007669"/>
    <property type="project" value="UniProtKB-SubCell"/>
</dbReference>
<evidence type="ECO:0000256" key="4">
    <source>
        <dbReference type="ARBA" id="ARBA00022692"/>
    </source>
</evidence>
<dbReference type="EMBL" id="FWXF01000001">
    <property type="protein sequence ID" value="SMC16712.1"/>
    <property type="molecule type" value="Genomic_DNA"/>
</dbReference>
<gene>
    <name evidence="9" type="ORF">SAMN02746041_00145</name>
</gene>
<dbReference type="PANTHER" id="PTHR43163:SF2">
    <property type="entry name" value="ABC TRANSPORTER PERMEASE PROTEIN"/>
    <property type="match status" value="1"/>
</dbReference>
<dbReference type="RefSeq" id="WP_084055627.1">
    <property type="nucleotide sequence ID" value="NZ_FWXF01000001.1"/>
</dbReference>
<dbReference type="InterPro" id="IPR045621">
    <property type="entry name" value="BPD_transp_1_N"/>
</dbReference>
<evidence type="ECO:0000259" key="8">
    <source>
        <dbReference type="PROSITE" id="PS50928"/>
    </source>
</evidence>
<keyword evidence="5 7" id="KW-1133">Transmembrane helix</keyword>
<keyword evidence="10" id="KW-1185">Reference proteome</keyword>
<dbReference type="CDD" id="cd06261">
    <property type="entry name" value="TM_PBP2"/>
    <property type="match status" value="1"/>
</dbReference>
<evidence type="ECO:0000313" key="9">
    <source>
        <dbReference type="EMBL" id="SMC16712.1"/>
    </source>
</evidence>
<keyword evidence="6 7" id="KW-0472">Membrane</keyword>
<dbReference type="Proteomes" id="UP000192783">
    <property type="component" value="Unassembled WGS sequence"/>
</dbReference>
<comment type="similarity">
    <text evidence="7">Belongs to the binding-protein-dependent transport system permease family.</text>
</comment>
<dbReference type="Pfam" id="PF00528">
    <property type="entry name" value="BPD_transp_1"/>
    <property type="match status" value="1"/>
</dbReference>
<evidence type="ECO:0000256" key="2">
    <source>
        <dbReference type="ARBA" id="ARBA00022448"/>
    </source>
</evidence>
<keyword evidence="2 7" id="KW-0813">Transport</keyword>
<dbReference type="AlphaFoldDB" id="A0A1W1WYC0"/>
<comment type="subcellular location">
    <subcellularLocation>
        <location evidence="1 7">Cell membrane</location>
        <topology evidence="1 7">Multi-pass membrane protein</topology>
    </subcellularLocation>
</comment>
<dbReference type="OrthoDB" id="9778910at2"/>
<evidence type="ECO:0000256" key="3">
    <source>
        <dbReference type="ARBA" id="ARBA00022475"/>
    </source>
</evidence>
<dbReference type="Gene3D" id="1.10.3720.10">
    <property type="entry name" value="MetI-like"/>
    <property type="match status" value="1"/>
</dbReference>
<keyword evidence="3" id="KW-1003">Cell membrane</keyword>
<evidence type="ECO:0000256" key="7">
    <source>
        <dbReference type="RuleBase" id="RU363032"/>
    </source>
</evidence>
<dbReference type="InterPro" id="IPR000515">
    <property type="entry name" value="MetI-like"/>
</dbReference>
<feature type="transmembrane region" description="Helical" evidence="7">
    <location>
        <begin position="288"/>
        <end position="314"/>
    </location>
</feature>
<protein>
    <submittedName>
        <fullName evidence="9">Peptide/nickel transport system permease protein</fullName>
    </submittedName>
</protein>